<sequence>MENYFCSSSQSPSSISPLPLLLPSNKSIDMLLQLDEASSRMQGYQEFNFIPAMYPENSNSQSVMRKHSDPGLGLEPAAGLQALGPSASFSTTVSAPVTPTGSVPESLGECNLRRSYSTDMTGQSCMKRRLQNRQAQRRFRQRKEERQQTLEQKTASLQSKYQELLEEFNRKSQEASETRREKEALSAEIEDLRKRWRLMVLLLSRPNGLQSLTMLLGNGPNQPLSGTSITAGSPMLSNFVDCLQPLLAPKDAPQIAVK</sequence>
<protein>
    <recommendedName>
        <fullName evidence="2">BZIP domain-containing protein</fullName>
    </recommendedName>
</protein>
<feature type="region of interest" description="Disordered" evidence="1">
    <location>
        <begin position="135"/>
        <end position="154"/>
    </location>
</feature>
<dbReference type="AlphaFoldDB" id="A0A0U5GWP7"/>
<feature type="domain" description="BZIP" evidence="2">
    <location>
        <begin position="127"/>
        <end position="185"/>
    </location>
</feature>
<evidence type="ECO:0000259" key="2">
    <source>
        <dbReference type="PROSITE" id="PS50217"/>
    </source>
</evidence>
<dbReference type="GO" id="GO:0003700">
    <property type="term" value="F:DNA-binding transcription factor activity"/>
    <property type="evidence" value="ECO:0007669"/>
    <property type="project" value="InterPro"/>
</dbReference>
<dbReference type="PROSITE" id="PS00036">
    <property type="entry name" value="BZIP_BASIC"/>
    <property type="match status" value="1"/>
</dbReference>
<keyword evidence="4" id="KW-1185">Reference proteome</keyword>
<evidence type="ECO:0000313" key="3">
    <source>
        <dbReference type="EMBL" id="CEN61731.1"/>
    </source>
</evidence>
<dbReference type="Gene3D" id="1.20.5.170">
    <property type="match status" value="1"/>
</dbReference>
<gene>
    <name evidence="3" type="ORF">ASPCAL08381</name>
</gene>
<reference evidence="4" key="1">
    <citation type="journal article" date="2016" name="Genome Announc.">
        <title>Draft genome sequences of fungus Aspergillus calidoustus.</title>
        <authorList>
            <person name="Horn F."/>
            <person name="Linde J."/>
            <person name="Mattern D.J."/>
            <person name="Walther G."/>
            <person name="Guthke R."/>
            <person name="Scherlach K."/>
            <person name="Martin K."/>
            <person name="Brakhage A.A."/>
            <person name="Petzke L."/>
            <person name="Valiante V."/>
        </authorList>
    </citation>
    <scope>NUCLEOTIDE SEQUENCE [LARGE SCALE GENOMIC DNA]</scope>
    <source>
        <strain evidence="4">SF006504</strain>
    </source>
</reference>
<dbReference type="EMBL" id="CDMC01000006">
    <property type="protein sequence ID" value="CEN61731.1"/>
    <property type="molecule type" value="Genomic_DNA"/>
</dbReference>
<dbReference type="InterPro" id="IPR004827">
    <property type="entry name" value="bZIP"/>
</dbReference>
<proteinExistence type="predicted"/>
<evidence type="ECO:0000256" key="1">
    <source>
        <dbReference type="SAM" id="MobiDB-lite"/>
    </source>
</evidence>
<name>A0A0U5GWP7_ASPCI</name>
<dbReference type="Proteomes" id="UP000054771">
    <property type="component" value="Unassembled WGS sequence"/>
</dbReference>
<evidence type="ECO:0000313" key="4">
    <source>
        <dbReference type="Proteomes" id="UP000054771"/>
    </source>
</evidence>
<dbReference type="OrthoDB" id="4363243at2759"/>
<accession>A0A0U5GWP7</accession>
<organism evidence="3 4">
    <name type="scientific">Aspergillus calidoustus</name>
    <dbReference type="NCBI Taxonomy" id="454130"/>
    <lineage>
        <taxon>Eukaryota</taxon>
        <taxon>Fungi</taxon>
        <taxon>Dikarya</taxon>
        <taxon>Ascomycota</taxon>
        <taxon>Pezizomycotina</taxon>
        <taxon>Eurotiomycetes</taxon>
        <taxon>Eurotiomycetidae</taxon>
        <taxon>Eurotiales</taxon>
        <taxon>Aspergillaceae</taxon>
        <taxon>Aspergillus</taxon>
        <taxon>Aspergillus subgen. Nidulantes</taxon>
    </lineage>
</organism>
<dbReference type="SUPFAM" id="SSF57959">
    <property type="entry name" value="Leucine zipper domain"/>
    <property type="match status" value="1"/>
</dbReference>
<dbReference type="Pfam" id="PF00170">
    <property type="entry name" value="bZIP_1"/>
    <property type="match status" value="1"/>
</dbReference>
<dbReference type="PROSITE" id="PS50217">
    <property type="entry name" value="BZIP"/>
    <property type="match status" value="1"/>
</dbReference>
<dbReference type="InterPro" id="IPR046347">
    <property type="entry name" value="bZIP_sf"/>
</dbReference>
<dbReference type="STRING" id="454130.A0A0U5GWP7"/>